<dbReference type="SUPFAM" id="SSF81324">
    <property type="entry name" value="Voltage-gated potassium channels"/>
    <property type="match status" value="1"/>
</dbReference>
<dbReference type="OrthoDB" id="9785285at2"/>
<feature type="transmembrane region" description="Helical" evidence="6">
    <location>
        <begin position="21"/>
        <end position="37"/>
    </location>
</feature>
<sequence length="341" mass="39022">MIIRMLIQRVSRIQNRHIYSALLVLFIFFSAYLMRLIEPETFDSYFNSLWWVMTTVTTVGYGDVSPTTTAGQIYAMTAVYIVGIGLMGLVIGYIVDAFQVYRKKKEEGKLAYKSEGHYIIVNYTKRSKETIEELLHIHDDKEIVIIDEDLDKKPSTDDRIHFVSGNPAEHRTLHQSNIKKSHAVLIFAPDNMKNYSLADGQTLLIATTIEGLGKEENFEVYTIAEILNDQHINAFQHADVDEFVTPYHMSARLIAKSASYRSASEVFRQLTSSRYGNDIYSIRKKKHWKTYRDAYQDLLESGATLLANGKEVGIAKKLNEPIPEQSELLIVCDQETYEAIK</sequence>
<comment type="subcellular location">
    <subcellularLocation>
        <location evidence="1">Membrane</location>
        <topology evidence="1">Multi-pass membrane protein</topology>
    </subcellularLocation>
</comment>
<dbReference type="Gene3D" id="1.10.287.70">
    <property type="match status" value="1"/>
</dbReference>
<name>A0A2I0QWQ3_9BACI</name>
<protein>
    <recommendedName>
        <fullName evidence="5">BK channel</fullName>
    </recommendedName>
</protein>
<dbReference type="PANTHER" id="PTHR43833">
    <property type="entry name" value="POTASSIUM CHANNEL PROTEIN 2-RELATED-RELATED"/>
    <property type="match status" value="1"/>
</dbReference>
<keyword evidence="3 6" id="KW-1133">Transmembrane helix</keyword>
<dbReference type="InterPro" id="IPR050721">
    <property type="entry name" value="Trk_Ktr_HKT_K-transport"/>
</dbReference>
<dbReference type="InterPro" id="IPR036291">
    <property type="entry name" value="NAD(P)-bd_dom_sf"/>
</dbReference>
<keyword evidence="9" id="KW-0813">Transport</keyword>
<dbReference type="GO" id="GO:0006813">
    <property type="term" value="P:potassium ion transport"/>
    <property type="evidence" value="ECO:0007669"/>
    <property type="project" value="InterPro"/>
</dbReference>
<feature type="transmembrane region" description="Helical" evidence="6">
    <location>
        <begin position="73"/>
        <end position="95"/>
    </location>
</feature>
<reference evidence="9 10" key="1">
    <citation type="submission" date="2017-06" db="EMBL/GenBank/DDBJ databases">
        <title>the draft geome sequence of Illustriluteabacillus marina B3227.</title>
        <authorList>
            <person name="He R.-H."/>
            <person name="Du Z.-J."/>
        </authorList>
    </citation>
    <scope>NUCLEOTIDE SEQUENCE [LARGE SCALE GENOMIC DNA]</scope>
    <source>
        <strain evidence="9 10">B3227</strain>
    </source>
</reference>
<evidence type="ECO:0000313" key="9">
    <source>
        <dbReference type="EMBL" id="PKR78771.1"/>
    </source>
</evidence>
<comment type="caution">
    <text evidence="9">The sequence shown here is derived from an EMBL/GenBank/DDBJ whole genome shotgun (WGS) entry which is preliminary data.</text>
</comment>
<dbReference type="GO" id="GO:0034220">
    <property type="term" value="P:monoatomic ion transmembrane transport"/>
    <property type="evidence" value="ECO:0007669"/>
    <property type="project" value="UniProtKB-KW"/>
</dbReference>
<evidence type="ECO:0000256" key="6">
    <source>
        <dbReference type="SAM" id="Phobius"/>
    </source>
</evidence>
<evidence type="ECO:0000259" key="7">
    <source>
        <dbReference type="Pfam" id="PF00520"/>
    </source>
</evidence>
<feature type="domain" description="Ion transport" evidence="7">
    <location>
        <begin position="21"/>
        <end position="105"/>
    </location>
</feature>
<dbReference type="Pfam" id="PF00520">
    <property type="entry name" value="Ion_trans"/>
    <property type="match status" value="1"/>
</dbReference>
<evidence type="ECO:0000256" key="1">
    <source>
        <dbReference type="ARBA" id="ARBA00004141"/>
    </source>
</evidence>
<proteinExistence type="predicted"/>
<feature type="domain" description="RCK N-terminal" evidence="8">
    <location>
        <begin position="118"/>
        <end position="246"/>
    </location>
</feature>
<organism evidence="9 10">
    <name type="scientific">Halalkalibacillus sediminis</name>
    <dbReference type="NCBI Taxonomy" id="2018042"/>
    <lineage>
        <taxon>Bacteria</taxon>
        <taxon>Bacillati</taxon>
        <taxon>Bacillota</taxon>
        <taxon>Bacilli</taxon>
        <taxon>Bacillales</taxon>
        <taxon>Bacillaceae</taxon>
        <taxon>Halalkalibacillus</taxon>
    </lineage>
</organism>
<dbReference type="Proteomes" id="UP000243524">
    <property type="component" value="Unassembled WGS sequence"/>
</dbReference>
<evidence type="ECO:0000256" key="5">
    <source>
        <dbReference type="ARBA" id="ARBA00029579"/>
    </source>
</evidence>
<evidence type="ECO:0000313" key="10">
    <source>
        <dbReference type="Proteomes" id="UP000243524"/>
    </source>
</evidence>
<dbReference type="Gene3D" id="3.40.50.720">
    <property type="entry name" value="NAD(P)-binding Rossmann-like Domain"/>
    <property type="match status" value="1"/>
</dbReference>
<evidence type="ECO:0000256" key="3">
    <source>
        <dbReference type="ARBA" id="ARBA00022989"/>
    </source>
</evidence>
<dbReference type="GO" id="GO:0005886">
    <property type="term" value="C:plasma membrane"/>
    <property type="evidence" value="ECO:0007669"/>
    <property type="project" value="UniProtKB-SubCell"/>
</dbReference>
<dbReference type="PANTHER" id="PTHR43833:SF9">
    <property type="entry name" value="POTASSIUM CHANNEL PROTEIN YUGO-RELATED"/>
    <property type="match status" value="1"/>
</dbReference>
<dbReference type="Pfam" id="PF02254">
    <property type="entry name" value="TrkA_N"/>
    <property type="match status" value="1"/>
</dbReference>
<keyword evidence="4 6" id="KW-0472">Membrane</keyword>
<keyword evidence="9" id="KW-0407">Ion channel</keyword>
<dbReference type="RefSeq" id="WP_101330514.1">
    <property type="nucleotide sequence ID" value="NZ_PJNH01000001.1"/>
</dbReference>
<accession>A0A2I0QWQ3</accession>
<dbReference type="InterPro" id="IPR003148">
    <property type="entry name" value="RCK_N"/>
</dbReference>
<evidence type="ECO:0000256" key="4">
    <source>
        <dbReference type="ARBA" id="ARBA00023136"/>
    </source>
</evidence>
<keyword evidence="9" id="KW-0406">Ion transport</keyword>
<dbReference type="SUPFAM" id="SSF51735">
    <property type="entry name" value="NAD(P)-binding Rossmann-fold domains"/>
    <property type="match status" value="1"/>
</dbReference>
<dbReference type="InterPro" id="IPR005821">
    <property type="entry name" value="Ion_trans_dom"/>
</dbReference>
<evidence type="ECO:0000259" key="8">
    <source>
        <dbReference type="Pfam" id="PF02254"/>
    </source>
</evidence>
<dbReference type="AlphaFoldDB" id="A0A2I0QWQ3"/>
<dbReference type="EMBL" id="PJNH01000001">
    <property type="protein sequence ID" value="PKR78771.1"/>
    <property type="molecule type" value="Genomic_DNA"/>
</dbReference>
<keyword evidence="10" id="KW-1185">Reference proteome</keyword>
<keyword evidence="2 6" id="KW-0812">Transmembrane</keyword>
<evidence type="ECO:0000256" key="2">
    <source>
        <dbReference type="ARBA" id="ARBA00022692"/>
    </source>
</evidence>
<gene>
    <name evidence="9" type="ORF">CEY16_03165</name>
</gene>